<proteinExistence type="predicted"/>
<keyword evidence="1" id="KW-1133">Transmembrane helix</keyword>
<evidence type="ECO:0000313" key="3">
    <source>
        <dbReference type="Proteomes" id="UP001164693"/>
    </source>
</evidence>
<dbReference type="InterPro" id="IPR014717">
    <property type="entry name" value="Transl_elong_EF1B/ribsomal_bS6"/>
</dbReference>
<keyword evidence="1" id="KW-0812">Transmembrane</keyword>
<organism evidence="2 3">
    <name type="scientific">Jatrophihabitans cynanchi</name>
    <dbReference type="NCBI Taxonomy" id="2944128"/>
    <lineage>
        <taxon>Bacteria</taxon>
        <taxon>Bacillati</taxon>
        <taxon>Actinomycetota</taxon>
        <taxon>Actinomycetes</taxon>
        <taxon>Jatrophihabitantales</taxon>
        <taxon>Jatrophihabitantaceae</taxon>
        <taxon>Jatrophihabitans</taxon>
    </lineage>
</organism>
<accession>A0ABY7K1V2</accession>
<gene>
    <name evidence="2" type="ORF">M6B22_07865</name>
</gene>
<dbReference type="EMBL" id="CP097463">
    <property type="protein sequence ID" value="WAX58669.1"/>
    <property type="molecule type" value="Genomic_DNA"/>
</dbReference>
<evidence type="ECO:0000256" key="1">
    <source>
        <dbReference type="SAM" id="Phobius"/>
    </source>
</evidence>
<keyword evidence="3" id="KW-1185">Reference proteome</keyword>
<sequence length="216" mass="22145">MTPLQDRRVWIGGGLIAAFLVAIAGWFFAISPELSSADSLRSETANTEMLNISAQAKLNALKNKSEHKDELVSSLRSALAALPADSGLPDLTRQVSAQASATHVTLTSITVGATTAVGAPAGAPANVTSGGLSATAITLSTNGTLAQQVAFLHAVQVDGPRRALVTSVQLTPSSDAGSGSVDGASTWTIQLSVFSQPQTAQQRAQLDKLLAGNLTR</sequence>
<keyword evidence="1" id="KW-0472">Membrane</keyword>
<protein>
    <submittedName>
        <fullName evidence="2">Uncharacterized protein</fullName>
    </submittedName>
</protein>
<dbReference type="Gene3D" id="3.30.70.60">
    <property type="match status" value="1"/>
</dbReference>
<dbReference type="RefSeq" id="WP_269445212.1">
    <property type="nucleotide sequence ID" value="NZ_CP097463.1"/>
</dbReference>
<name>A0ABY7K1V2_9ACTN</name>
<evidence type="ECO:0000313" key="2">
    <source>
        <dbReference type="EMBL" id="WAX58669.1"/>
    </source>
</evidence>
<dbReference type="Proteomes" id="UP001164693">
    <property type="component" value="Chromosome"/>
</dbReference>
<feature type="transmembrane region" description="Helical" evidence="1">
    <location>
        <begin position="9"/>
        <end position="29"/>
    </location>
</feature>
<reference evidence="2" key="1">
    <citation type="submission" date="2022-05" db="EMBL/GenBank/DDBJ databases">
        <title>Jatrophihabitans sp. SB3-54 whole genome sequence.</title>
        <authorList>
            <person name="Suh M.K."/>
            <person name="Eom M.K."/>
            <person name="Kim J.S."/>
            <person name="Kim H.S."/>
            <person name="Do H.E."/>
            <person name="Shin Y.K."/>
            <person name="Lee J.-S."/>
        </authorList>
    </citation>
    <scope>NUCLEOTIDE SEQUENCE</scope>
    <source>
        <strain evidence="2">SB3-54</strain>
    </source>
</reference>